<keyword evidence="2" id="KW-0238">DNA-binding</keyword>
<evidence type="ECO:0000256" key="1">
    <source>
        <dbReference type="ARBA" id="ARBA00023015"/>
    </source>
</evidence>
<dbReference type="Gene3D" id="1.10.10.10">
    <property type="entry name" value="Winged helix-like DNA-binding domain superfamily/Winged helix DNA-binding domain"/>
    <property type="match status" value="1"/>
</dbReference>
<dbReference type="SMART" id="SM00345">
    <property type="entry name" value="HTH_GNTR"/>
    <property type="match status" value="1"/>
</dbReference>
<name>A0ABT3QWW9_9HYPH</name>
<keyword evidence="7" id="KW-1185">Reference proteome</keyword>
<dbReference type="PANTHER" id="PTHR43537:SF5">
    <property type="entry name" value="UXU OPERON TRANSCRIPTIONAL REGULATOR"/>
    <property type="match status" value="1"/>
</dbReference>
<reference evidence="6 7" key="1">
    <citation type="journal article" date="2016" name="Int. J. Syst. Evol. Microbiol.">
        <title>Labrenzia salina sp. nov., isolated from the rhizosphere of the halophyte Arthrocnemum macrostachyum.</title>
        <authorList>
            <person name="Camacho M."/>
            <person name="Redondo-Gomez S."/>
            <person name="Rodriguez-Llorente I."/>
            <person name="Rohde M."/>
            <person name="Sproer C."/>
            <person name="Schumann P."/>
            <person name="Klenk H.P."/>
            <person name="Montero-Calasanz M.D.C."/>
        </authorList>
    </citation>
    <scope>NUCLEOTIDE SEQUENCE [LARGE SCALE GENOMIC DNA]</scope>
    <source>
        <strain evidence="6 7">DSM 29163</strain>
    </source>
</reference>
<evidence type="ECO:0000259" key="5">
    <source>
        <dbReference type="PROSITE" id="PS50949"/>
    </source>
</evidence>
<evidence type="ECO:0000256" key="4">
    <source>
        <dbReference type="SAM" id="MobiDB-lite"/>
    </source>
</evidence>
<proteinExistence type="predicted"/>
<feature type="domain" description="HTH gntR-type" evidence="5">
    <location>
        <begin position="14"/>
        <end position="82"/>
    </location>
</feature>
<dbReference type="Pfam" id="PF00392">
    <property type="entry name" value="GntR"/>
    <property type="match status" value="1"/>
</dbReference>
<dbReference type="InterPro" id="IPR036388">
    <property type="entry name" value="WH-like_DNA-bd_sf"/>
</dbReference>
<protein>
    <submittedName>
        <fullName evidence="6">FCD domain-containing protein</fullName>
    </submittedName>
</protein>
<organism evidence="6 7">
    <name type="scientific">Roseibium salinum</name>
    <dbReference type="NCBI Taxonomy" id="1604349"/>
    <lineage>
        <taxon>Bacteria</taxon>
        <taxon>Pseudomonadati</taxon>
        <taxon>Pseudomonadota</taxon>
        <taxon>Alphaproteobacteria</taxon>
        <taxon>Hyphomicrobiales</taxon>
        <taxon>Stappiaceae</taxon>
        <taxon>Roseibium</taxon>
    </lineage>
</organism>
<dbReference type="SMART" id="SM00895">
    <property type="entry name" value="FCD"/>
    <property type="match status" value="1"/>
</dbReference>
<dbReference type="InterPro" id="IPR036390">
    <property type="entry name" value="WH_DNA-bd_sf"/>
</dbReference>
<dbReference type="InterPro" id="IPR011711">
    <property type="entry name" value="GntR_C"/>
</dbReference>
<dbReference type="SUPFAM" id="SSF46785">
    <property type="entry name" value="Winged helix' DNA-binding domain"/>
    <property type="match status" value="1"/>
</dbReference>
<evidence type="ECO:0000256" key="3">
    <source>
        <dbReference type="ARBA" id="ARBA00023163"/>
    </source>
</evidence>
<dbReference type="SUPFAM" id="SSF48008">
    <property type="entry name" value="GntR ligand-binding domain-like"/>
    <property type="match status" value="1"/>
</dbReference>
<dbReference type="PRINTS" id="PR00035">
    <property type="entry name" value="HTHGNTR"/>
</dbReference>
<feature type="region of interest" description="Disordered" evidence="4">
    <location>
        <begin position="238"/>
        <end position="267"/>
    </location>
</feature>
<dbReference type="RefSeq" id="WP_265961033.1">
    <property type="nucleotide sequence ID" value="NZ_JAPEVI010000002.1"/>
</dbReference>
<dbReference type="CDD" id="cd07377">
    <property type="entry name" value="WHTH_GntR"/>
    <property type="match status" value="1"/>
</dbReference>
<evidence type="ECO:0000313" key="6">
    <source>
        <dbReference type="EMBL" id="MCX2721331.1"/>
    </source>
</evidence>
<dbReference type="Proteomes" id="UP001300261">
    <property type="component" value="Unassembled WGS sequence"/>
</dbReference>
<dbReference type="Pfam" id="PF07729">
    <property type="entry name" value="FCD"/>
    <property type="match status" value="1"/>
</dbReference>
<accession>A0ABT3QWW9</accession>
<dbReference type="PROSITE" id="PS50949">
    <property type="entry name" value="HTH_GNTR"/>
    <property type="match status" value="1"/>
</dbReference>
<comment type="caution">
    <text evidence="6">The sequence shown here is derived from an EMBL/GenBank/DDBJ whole genome shotgun (WGS) entry which is preliminary data.</text>
</comment>
<gene>
    <name evidence="6" type="ORF">ON753_02775</name>
</gene>
<dbReference type="InterPro" id="IPR008920">
    <property type="entry name" value="TF_FadR/GntR_C"/>
</dbReference>
<sequence length="267" mass="28470">MNKSDKGAAFRGEQRLYQIVARRIAGMIEEHRDLPEWRMPTERDLAEKLKVSRPVIREAIIALEVTGQVAVKGRAGIVVLPRTSAASADFHPQAVPSGSLNDLLGARQALEPGLASLAAQCSAGSTANKLTHRLTAPAAGDSARFADALRGFHLELAQQTGNSVLLTMAQTLHDAWTSAARPIEDELYGAELRPLWIGDFHAIAAAIEAGQSTTAHRAMARHIDNLRAEMNQILQGRTSDEPVAGATSTSSGPAHPKRDKVTAGDGV</sequence>
<dbReference type="EMBL" id="JAPEVI010000002">
    <property type="protein sequence ID" value="MCX2721331.1"/>
    <property type="molecule type" value="Genomic_DNA"/>
</dbReference>
<keyword evidence="3" id="KW-0804">Transcription</keyword>
<dbReference type="PANTHER" id="PTHR43537">
    <property type="entry name" value="TRANSCRIPTIONAL REGULATOR, GNTR FAMILY"/>
    <property type="match status" value="1"/>
</dbReference>
<evidence type="ECO:0000256" key="2">
    <source>
        <dbReference type="ARBA" id="ARBA00023125"/>
    </source>
</evidence>
<evidence type="ECO:0000313" key="7">
    <source>
        <dbReference type="Proteomes" id="UP001300261"/>
    </source>
</evidence>
<dbReference type="Gene3D" id="1.20.120.530">
    <property type="entry name" value="GntR ligand-binding domain-like"/>
    <property type="match status" value="1"/>
</dbReference>
<dbReference type="InterPro" id="IPR000524">
    <property type="entry name" value="Tscrpt_reg_HTH_GntR"/>
</dbReference>
<keyword evidence="1" id="KW-0805">Transcription regulation</keyword>